<dbReference type="RefSeq" id="WP_008435402.1">
    <property type="nucleotide sequence ID" value="NZ_LVJS01000005.1"/>
</dbReference>
<dbReference type="EMBL" id="LVJS01000005">
    <property type="protein sequence ID" value="KZC25302.1"/>
    <property type="molecule type" value="Genomic_DNA"/>
</dbReference>
<evidence type="ECO:0000313" key="2">
    <source>
        <dbReference type="Proteomes" id="UP000076131"/>
    </source>
</evidence>
<dbReference type="Proteomes" id="UP000076131">
    <property type="component" value="Unassembled WGS sequence"/>
</dbReference>
<reference evidence="1 2" key="1">
    <citation type="journal article" date="2016" name="MBio">
        <title>Lateral Gene Transfer in a Heavy Metal-Contaminated-Groundwater Microbial Community.</title>
        <authorList>
            <person name="Hemme C.L."/>
            <person name="Green S.J."/>
            <person name="Rishishwar L."/>
            <person name="Prakash O."/>
            <person name="Pettenato A."/>
            <person name="Chakraborty R."/>
            <person name="Deutschbauer A.M."/>
            <person name="Van Nostrand J.D."/>
            <person name="Wu L."/>
            <person name="He Z."/>
            <person name="Jordan I.K."/>
            <person name="Hazen T.C."/>
            <person name="Arkin A.P."/>
            <person name="Kostka J.E."/>
            <person name="Zhou J."/>
        </authorList>
    </citation>
    <scope>NUCLEOTIDE SEQUENCE [LARGE SCALE GENOMIC DNA]</scope>
    <source>
        <strain evidence="1 2">FW104-T7</strain>
    </source>
</reference>
<proteinExistence type="predicted"/>
<name>A0A154QMV8_9GAMM</name>
<accession>A0A154QMV8</accession>
<gene>
    <name evidence="1" type="ORF">RHOFW104T7_04310</name>
</gene>
<dbReference type="AlphaFoldDB" id="A0A154QMV8"/>
<protein>
    <submittedName>
        <fullName evidence="1">Uncharacterized protein</fullName>
    </submittedName>
</protein>
<sequence>MNTDQVLHVRLDPQPPWARFQDIIVRLDSGELIAVAIETIAEPTGATAVIAYARAVGVDGKTRIGPDGLPIATQVQRPYQMTDLQAAGLHLIDLQRDCVRAVLGEPTNHFFTDAADHDERVRLSIRNRLRIPTMMKTIVPVVTEHS</sequence>
<keyword evidence="2" id="KW-1185">Reference proteome</keyword>
<organism evidence="1 2">
    <name type="scientific">Rhodanobacter thiooxydans</name>
    <dbReference type="NCBI Taxonomy" id="416169"/>
    <lineage>
        <taxon>Bacteria</taxon>
        <taxon>Pseudomonadati</taxon>
        <taxon>Pseudomonadota</taxon>
        <taxon>Gammaproteobacteria</taxon>
        <taxon>Lysobacterales</taxon>
        <taxon>Rhodanobacteraceae</taxon>
        <taxon>Rhodanobacter</taxon>
    </lineage>
</organism>
<evidence type="ECO:0000313" key="1">
    <source>
        <dbReference type="EMBL" id="KZC25302.1"/>
    </source>
</evidence>
<dbReference type="STRING" id="416169.RHOFW104T7_04310"/>
<comment type="caution">
    <text evidence="1">The sequence shown here is derived from an EMBL/GenBank/DDBJ whole genome shotgun (WGS) entry which is preliminary data.</text>
</comment>